<protein>
    <submittedName>
        <fullName evidence="2">Uncharacterized protein</fullName>
    </submittedName>
</protein>
<keyword evidence="3" id="KW-1185">Reference proteome</keyword>
<accession>A0AAV7KRZ4</accession>
<dbReference type="EMBL" id="JANPWB010000016">
    <property type="protein sequence ID" value="KAJ1080999.1"/>
    <property type="molecule type" value="Genomic_DNA"/>
</dbReference>
<reference evidence="2" key="1">
    <citation type="journal article" date="2022" name="bioRxiv">
        <title>Sequencing and chromosome-scale assembly of the giantPleurodeles waltlgenome.</title>
        <authorList>
            <person name="Brown T."/>
            <person name="Elewa A."/>
            <person name="Iarovenko S."/>
            <person name="Subramanian E."/>
            <person name="Araus A.J."/>
            <person name="Petzold A."/>
            <person name="Susuki M."/>
            <person name="Suzuki K.-i.T."/>
            <person name="Hayashi T."/>
            <person name="Toyoda A."/>
            <person name="Oliveira C."/>
            <person name="Osipova E."/>
            <person name="Leigh N.D."/>
            <person name="Simon A."/>
            <person name="Yun M.H."/>
        </authorList>
    </citation>
    <scope>NUCLEOTIDE SEQUENCE</scope>
    <source>
        <strain evidence="2">20211129_DDA</strain>
        <tissue evidence="2">Liver</tissue>
    </source>
</reference>
<feature type="region of interest" description="Disordered" evidence="1">
    <location>
        <begin position="1"/>
        <end position="82"/>
    </location>
</feature>
<name>A0AAV7KRZ4_PLEWA</name>
<dbReference type="Proteomes" id="UP001066276">
    <property type="component" value="Chromosome 12"/>
</dbReference>
<dbReference type="AlphaFoldDB" id="A0AAV7KRZ4"/>
<evidence type="ECO:0000313" key="3">
    <source>
        <dbReference type="Proteomes" id="UP001066276"/>
    </source>
</evidence>
<proteinExistence type="predicted"/>
<evidence type="ECO:0000256" key="1">
    <source>
        <dbReference type="SAM" id="MobiDB-lite"/>
    </source>
</evidence>
<comment type="caution">
    <text evidence="2">The sequence shown here is derived from an EMBL/GenBank/DDBJ whole genome shotgun (WGS) entry which is preliminary data.</text>
</comment>
<sequence length="168" mass="17816">MASPEVQLPTMDSREPLELQGSTVYASGELVSASTRSLTNSTSETSLAPPALKATGQAENKDGDPMAPPQPDSVLSLSGEGMSKNLPVHPIFVIKGSQKEASAPMSEQSEKYTILIVPGRSRSFPPSHGSLSRIPRKSPQHGAVSRTLEHSQARGKQAMEATNTSQDH</sequence>
<gene>
    <name evidence="2" type="ORF">NDU88_001186</name>
</gene>
<evidence type="ECO:0000313" key="2">
    <source>
        <dbReference type="EMBL" id="KAJ1080999.1"/>
    </source>
</evidence>
<feature type="region of interest" description="Disordered" evidence="1">
    <location>
        <begin position="119"/>
        <end position="168"/>
    </location>
</feature>
<organism evidence="2 3">
    <name type="scientific">Pleurodeles waltl</name>
    <name type="common">Iberian ribbed newt</name>
    <dbReference type="NCBI Taxonomy" id="8319"/>
    <lineage>
        <taxon>Eukaryota</taxon>
        <taxon>Metazoa</taxon>
        <taxon>Chordata</taxon>
        <taxon>Craniata</taxon>
        <taxon>Vertebrata</taxon>
        <taxon>Euteleostomi</taxon>
        <taxon>Amphibia</taxon>
        <taxon>Batrachia</taxon>
        <taxon>Caudata</taxon>
        <taxon>Salamandroidea</taxon>
        <taxon>Salamandridae</taxon>
        <taxon>Pleurodelinae</taxon>
        <taxon>Pleurodeles</taxon>
    </lineage>
</organism>
<feature type="compositionally biased region" description="Polar residues" evidence="1">
    <location>
        <begin position="32"/>
        <end position="46"/>
    </location>
</feature>